<feature type="domain" description="PASTA" evidence="17">
    <location>
        <begin position="696"/>
        <end position="753"/>
    </location>
</feature>
<name>A0A3M0GQZ7_9CORY</name>
<keyword evidence="9" id="KW-0573">Peptidoglycan synthesis</keyword>
<evidence type="ECO:0000256" key="13">
    <source>
        <dbReference type="ARBA" id="ARBA00049902"/>
    </source>
</evidence>
<keyword evidence="7" id="KW-0378">Hydrolase</keyword>
<dbReference type="SUPFAM" id="SSF56601">
    <property type="entry name" value="beta-lactamase/transpeptidase-like"/>
    <property type="match status" value="1"/>
</dbReference>
<comment type="catalytic activity">
    <reaction evidence="12">
        <text>Preferential cleavage: (Ac)2-L-Lys-D-Ala-|-D-Ala. Also transpeptidation of peptidyl-alanyl moieties that are N-acyl substituents of D-alanine.</text>
        <dbReference type="EC" id="3.4.16.4"/>
    </reaction>
</comment>
<dbReference type="GO" id="GO:0009002">
    <property type="term" value="F:serine-type D-Ala-D-Ala carboxypeptidase activity"/>
    <property type="evidence" value="ECO:0007669"/>
    <property type="project" value="UniProtKB-EC"/>
</dbReference>
<dbReference type="Gene3D" id="1.10.3810.10">
    <property type="entry name" value="Biosynthetic peptidoglycan transglycosylase-like"/>
    <property type="match status" value="1"/>
</dbReference>
<evidence type="ECO:0000256" key="3">
    <source>
        <dbReference type="ARBA" id="ARBA00022645"/>
    </source>
</evidence>
<evidence type="ECO:0000256" key="14">
    <source>
        <dbReference type="SAM" id="MobiDB-lite"/>
    </source>
</evidence>
<dbReference type="GO" id="GO:0071555">
    <property type="term" value="P:cell wall organization"/>
    <property type="evidence" value="ECO:0007669"/>
    <property type="project" value="UniProtKB-KW"/>
</dbReference>
<dbReference type="RefSeq" id="WP_121911255.1">
    <property type="nucleotide sequence ID" value="NZ_CP068292.1"/>
</dbReference>
<gene>
    <name evidence="18" type="ORF">D9543_02340</name>
</gene>
<dbReference type="PANTHER" id="PTHR32282:SF33">
    <property type="entry name" value="PEPTIDOGLYCAN GLYCOSYLTRANSFERASE"/>
    <property type="match status" value="1"/>
</dbReference>
<dbReference type="InterPro" id="IPR050396">
    <property type="entry name" value="Glycosyltr_51/Transpeptidase"/>
</dbReference>
<evidence type="ECO:0000256" key="7">
    <source>
        <dbReference type="ARBA" id="ARBA00022801"/>
    </source>
</evidence>
<protein>
    <submittedName>
        <fullName evidence="18">Penicillin-binding protein</fullName>
    </submittedName>
</protein>
<keyword evidence="5" id="KW-0328">Glycosyltransferase</keyword>
<keyword evidence="8" id="KW-0133">Cell shape</keyword>
<evidence type="ECO:0000256" key="6">
    <source>
        <dbReference type="ARBA" id="ARBA00022679"/>
    </source>
</evidence>
<evidence type="ECO:0000313" key="18">
    <source>
        <dbReference type="EMBL" id="RMB63671.1"/>
    </source>
</evidence>
<dbReference type="PANTHER" id="PTHR32282">
    <property type="entry name" value="BINDING PROTEIN TRANSPEPTIDASE, PUTATIVE-RELATED"/>
    <property type="match status" value="1"/>
</dbReference>
<dbReference type="Pfam" id="PF03793">
    <property type="entry name" value="PASTA"/>
    <property type="match status" value="1"/>
</dbReference>
<organism evidence="18 19">
    <name type="scientific">Corynebacterium macginleyi</name>
    <dbReference type="NCBI Taxonomy" id="38290"/>
    <lineage>
        <taxon>Bacteria</taxon>
        <taxon>Bacillati</taxon>
        <taxon>Actinomycetota</taxon>
        <taxon>Actinomycetes</taxon>
        <taxon>Mycobacteriales</taxon>
        <taxon>Corynebacteriaceae</taxon>
        <taxon>Corynebacterium</taxon>
    </lineage>
</organism>
<dbReference type="GO" id="GO:0030288">
    <property type="term" value="C:outer membrane-bounded periplasmic space"/>
    <property type="evidence" value="ECO:0007669"/>
    <property type="project" value="TreeGrafter"/>
</dbReference>
<evidence type="ECO:0000256" key="1">
    <source>
        <dbReference type="ARBA" id="ARBA00007090"/>
    </source>
</evidence>
<evidence type="ECO:0000256" key="8">
    <source>
        <dbReference type="ARBA" id="ARBA00022960"/>
    </source>
</evidence>
<evidence type="ECO:0000256" key="4">
    <source>
        <dbReference type="ARBA" id="ARBA00022670"/>
    </source>
</evidence>
<evidence type="ECO:0000256" key="9">
    <source>
        <dbReference type="ARBA" id="ARBA00022984"/>
    </source>
</evidence>
<comment type="similarity">
    <text evidence="2">In the N-terminal section; belongs to the glycosyltransferase 51 family.</text>
</comment>
<evidence type="ECO:0000256" key="12">
    <source>
        <dbReference type="ARBA" id="ARBA00034000"/>
    </source>
</evidence>
<dbReference type="GO" id="GO:0008360">
    <property type="term" value="P:regulation of cell shape"/>
    <property type="evidence" value="ECO:0007669"/>
    <property type="project" value="UniProtKB-KW"/>
</dbReference>
<evidence type="ECO:0000259" key="15">
    <source>
        <dbReference type="Pfam" id="PF00905"/>
    </source>
</evidence>
<dbReference type="InterPro" id="IPR023346">
    <property type="entry name" value="Lysozyme-like_dom_sf"/>
</dbReference>
<keyword evidence="6" id="KW-0808">Transferase</keyword>
<keyword evidence="4" id="KW-0645">Protease</keyword>
<dbReference type="Pfam" id="PF00905">
    <property type="entry name" value="Transpeptidase"/>
    <property type="match status" value="1"/>
</dbReference>
<reference evidence="18 19" key="1">
    <citation type="submission" date="2018-10" db="EMBL/GenBank/DDBJ databases">
        <title>Corynebacterium macginleyi genome sequencing and assembly of the type strain and two clinical samples.</title>
        <authorList>
            <person name="Bernier A.-M."/>
            <person name="Bernard K."/>
        </authorList>
    </citation>
    <scope>NUCLEOTIDE SEQUENCE [LARGE SCALE GENOMIC DNA]</scope>
    <source>
        <strain evidence="18 19">NML 120205</strain>
    </source>
</reference>
<comment type="caution">
    <text evidence="18">The sequence shown here is derived from an EMBL/GenBank/DDBJ whole genome shotgun (WGS) entry which is preliminary data.</text>
</comment>
<dbReference type="GeneID" id="92745175"/>
<keyword evidence="3" id="KW-0121">Carboxypeptidase</keyword>
<proteinExistence type="inferred from homology"/>
<comment type="catalytic activity">
    <reaction evidence="13">
        <text>[GlcNAc-(1-&gt;4)-Mur2Ac(oyl-L-Ala-gamma-D-Glu-L-Lys-D-Ala-D-Ala)](n)-di-trans,octa-cis-undecaprenyl diphosphate + beta-D-GlcNAc-(1-&gt;4)-Mur2Ac(oyl-L-Ala-gamma-D-Glu-L-Lys-D-Ala-D-Ala)-di-trans,octa-cis-undecaprenyl diphosphate = [GlcNAc-(1-&gt;4)-Mur2Ac(oyl-L-Ala-gamma-D-Glu-L-Lys-D-Ala-D-Ala)](n+1)-di-trans,octa-cis-undecaprenyl diphosphate + di-trans,octa-cis-undecaprenyl diphosphate + H(+)</text>
        <dbReference type="Rhea" id="RHEA:23708"/>
        <dbReference type="Rhea" id="RHEA-COMP:9602"/>
        <dbReference type="Rhea" id="RHEA-COMP:9603"/>
        <dbReference type="ChEBI" id="CHEBI:15378"/>
        <dbReference type="ChEBI" id="CHEBI:58405"/>
        <dbReference type="ChEBI" id="CHEBI:60033"/>
        <dbReference type="ChEBI" id="CHEBI:78435"/>
        <dbReference type="EC" id="2.4.99.28"/>
    </reaction>
</comment>
<sequence length="827" mass="88572">MTVFKSLSKIALSTVLVAGLIALALAPFAGISGVAIARTNQTMQSELQDLTAGNIPGVTTVKDASGKDMAYVYRQRRHPVDGDEISDAMKNAIVSIEDERFYKHGGVDFQGNFRALWTNLTSGGVSQGASTIDQQYVKNYLLLVSAQNDEERAAAIEQSATRKLREMRMATQLNEELDKEEILTNYLNLVSFGNHAYGVEAAARTYFDSHAADLTVPQAAMLAGMVQSSERLNPYTNEEEVLDRRNVVLQSMVDNGYLEQADADKYKDQKLGVNKQPNTLDNGCIGAGDRGFFCDFVLHYLEEKGIDQDQLAQGGYTIKTTLDPQVQDTALFAVQSHTHPNAQGVAEVMNVIEPSTSDRKVLAMVSSRAYGLDRDKNETLLPQTNSLVGNGAGSVFKTFTAAAAIEAGYGIKTTVDVPIRYEAEGLGHGGADNCPANRYCVENASNYKATMTLQEALAHSPNTPFIKLTEQIGVAPIVDMAVRLGLRSYDEKGTFDKDTSIAQRTKDASSGSFTLGPNPVNPLELSNVGATIASHGWWCEPNPIDKVLDKNGNEVYLKETPCEQAVDQDVAHALSNALSEDATQGTAKNAALAAGFSSPIAAKTGTTESNQSSAFLGFNEGLAAAPYIYNDGTDTQPLCTSPVRQCTGTGNLFGGLEPAQTFFTMASQLSRATQSGLPNYNKKYDDGTTGDKLLDSMRGKTESQARSALEAKGYVVKTSRVVDGSVPYGRVVRALTGKDGKKEGAEITLQLSDGSPVTSPVTQPPSNGVGSTNTTGTQNNTGSPGTTGVNNWGGNNGGGWNLIPEDFGIFQQDIDNLRNEIRNLLGR</sequence>
<evidence type="ECO:0000256" key="2">
    <source>
        <dbReference type="ARBA" id="ARBA00007739"/>
    </source>
</evidence>
<dbReference type="GO" id="GO:0009252">
    <property type="term" value="P:peptidoglycan biosynthetic process"/>
    <property type="evidence" value="ECO:0007669"/>
    <property type="project" value="UniProtKB-KW"/>
</dbReference>
<dbReference type="Pfam" id="PF00912">
    <property type="entry name" value="Transgly"/>
    <property type="match status" value="1"/>
</dbReference>
<keyword evidence="10" id="KW-0511">Multifunctional enzyme</keyword>
<dbReference type="Gene3D" id="3.30.10.20">
    <property type="match status" value="1"/>
</dbReference>
<dbReference type="InterPro" id="IPR005543">
    <property type="entry name" value="PASTA_dom"/>
</dbReference>
<evidence type="ECO:0000256" key="10">
    <source>
        <dbReference type="ARBA" id="ARBA00023268"/>
    </source>
</evidence>
<evidence type="ECO:0000256" key="5">
    <source>
        <dbReference type="ARBA" id="ARBA00022676"/>
    </source>
</evidence>
<dbReference type="Gene3D" id="3.40.710.10">
    <property type="entry name" value="DD-peptidase/beta-lactamase superfamily"/>
    <property type="match status" value="1"/>
</dbReference>
<dbReference type="EMBL" id="REGC01000002">
    <property type="protein sequence ID" value="RMB63671.1"/>
    <property type="molecule type" value="Genomic_DNA"/>
</dbReference>
<dbReference type="CDD" id="cd06577">
    <property type="entry name" value="PASTA_pknB"/>
    <property type="match status" value="1"/>
</dbReference>
<dbReference type="InterPro" id="IPR012338">
    <property type="entry name" value="Beta-lactam/transpept-like"/>
</dbReference>
<accession>A0A3M0GQZ7</accession>
<dbReference type="Proteomes" id="UP000270649">
    <property type="component" value="Unassembled WGS sequence"/>
</dbReference>
<evidence type="ECO:0000259" key="16">
    <source>
        <dbReference type="Pfam" id="PF00912"/>
    </source>
</evidence>
<dbReference type="GO" id="GO:0008955">
    <property type="term" value="F:peptidoglycan glycosyltransferase activity"/>
    <property type="evidence" value="ECO:0007669"/>
    <property type="project" value="UniProtKB-EC"/>
</dbReference>
<dbReference type="InterPro" id="IPR001264">
    <property type="entry name" value="Glyco_trans_51"/>
</dbReference>
<feature type="region of interest" description="Disordered" evidence="14">
    <location>
        <begin position="752"/>
        <end position="789"/>
    </location>
</feature>
<feature type="domain" description="Penicillin-binding protein transpeptidase" evidence="15">
    <location>
        <begin position="358"/>
        <end position="611"/>
    </location>
</feature>
<dbReference type="FunFam" id="1.10.3810.10:FF:000001">
    <property type="entry name" value="Penicillin-binding protein 1A"/>
    <property type="match status" value="1"/>
</dbReference>
<feature type="compositionally biased region" description="Low complexity" evidence="14">
    <location>
        <begin position="755"/>
        <end position="789"/>
    </location>
</feature>
<evidence type="ECO:0000313" key="19">
    <source>
        <dbReference type="Proteomes" id="UP000270649"/>
    </source>
</evidence>
<dbReference type="AlphaFoldDB" id="A0A3M0GQZ7"/>
<dbReference type="SUPFAM" id="SSF53955">
    <property type="entry name" value="Lysozyme-like"/>
    <property type="match status" value="1"/>
</dbReference>
<feature type="domain" description="Glycosyl transferase family 51" evidence="16">
    <location>
        <begin position="71"/>
        <end position="252"/>
    </location>
</feature>
<evidence type="ECO:0000256" key="11">
    <source>
        <dbReference type="ARBA" id="ARBA00023316"/>
    </source>
</evidence>
<dbReference type="GO" id="GO:0006508">
    <property type="term" value="P:proteolysis"/>
    <property type="evidence" value="ECO:0007669"/>
    <property type="project" value="UniProtKB-KW"/>
</dbReference>
<evidence type="ECO:0000259" key="17">
    <source>
        <dbReference type="Pfam" id="PF03793"/>
    </source>
</evidence>
<dbReference type="InterPro" id="IPR036950">
    <property type="entry name" value="PBP_transglycosylase"/>
</dbReference>
<keyword evidence="11" id="KW-0961">Cell wall biogenesis/degradation</keyword>
<dbReference type="GO" id="GO:0008658">
    <property type="term" value="F:penicillin binding"/>
    <property type="evidence" value="ECO:0007669"/>
    <property type="project" value="InterPro"/>
</dbReference>
<dbReference type="InterPro" id="IPR001460">
    <property type="entry name" value="PCN-bd_Tpept"/>
</dbReference>
<comment type="similarity">
    <text evidence="1">In the C-terminal section; belongs to the transpeptidase family.</text>
</comment>